<dbReference type="InterPro" id="IPR001633">
    <property type="entry name" value="EAL_dom"/>
</dbReference>
<accession>A0ABQ6IPC3</accession>
<evidence type="ECO:0000313" key="3">
    <source>
        <dbReference type="EMBL" id="GMA39103.1"/>
    </source>
</evidence>
<dbReference type="PROSITE" id="PS50883">
    <property type="entry name" value="EAL"/>
    <property type="match status" value="1"/>
</dbReference>
<gene>
    <name evidence="3" type="ORF">GCM10025883_11480</name>
</gene>
<evidence type="ECO:0000259" key="2">
    <source>
        <dbReference type="PROSITE" id="PS50883"/>
    </source>
</evidence>
<dbReference type="CDD" id="cd01948">
    <property type="entry name" value="EAL"/>
    <property type="match status" value="1"/>
</dbReference>
<evidence type="ECO:0000313" key="4">
    <source>
        <dbReference type="Proteomes" id="UP001157126"/>
    </source>
</evidence>
<evidence type="ECO:0000256" key="1">
    <source>
        <dbReference type="SAM" id="MobiDB-lite"/>
    </source>
</evidence>
<dbReference type="SUPFAM" id="SSF141868">
    <property type="entry name" value="EAL domain-like"/>
    <property type="match status" value="1"/>
</dbReference>
<dbReference type="Proteomes" id="UP001157126">
    <property type="component" value="Unassembled WGS sequence"/>
</dbReference>
<comment type="caution">
    <text evidence="3">The sequence shown here is derived from an EMBL/GenBank/DDBJ whole genome shotgun (WGS) entry which is preliminary data.</text>
</comment>
<dbReference type="Pfam" id="PF00563">
    <property type="entry name" value="EAL"/>
    <property type="match status" value="1"/>
</dbReference>
<protein>
    <recommendedName>
        <fullName evidence="2">EAL domain-containing protein</fullName>
    </recommendedName>
</protein>
<sequence length="258" mass="27598">MTDQTLSMSATRPAGEDVAADGLVAHFQPFYNLGTGALQGVEALARLAGDAGATTPGPFFDAVRDSGCMAEVDRWILRQSVQQLSRLQQEEDLRRLILSVNLSGEFVCSEGFHTEVLEELEAGGVAGDRLLVDISTATFRRLQGADSGAFARLVALQEQEITFCLDGFTVDDLDLLPALTDARVDIVKLHPREIAEGDSDRLSAIVTAVHDAGLPAVVAGIETPISSGRPPNSDSVGPRASSWARRCRGMRSWPPHAC</sequence>
<dbReference type="PANTHER" id="PTHR33121">
    <property type="entry name" value="CYCLIC DI-GMP PHOSPHODIESTERASE PDEF"/>
    <property type="match status" value="1"/>
</dbReference>
<dbReference type="InterPro" id="IPR050706">
    <property type="entry name" value="Cyclic-di-GMP_PDE-like"/>
</dbReference>
<dbReference type="EMBL" id="BSUO01000001">
    <property type="protein sequence ID" value="GMA39103.1"/>
    <property type="molecule type" value="Genomic_DNA"/>
</dbReference>
<dbReference type="SMART" id="SM00052">
    <property type="entry name" value="EAL"/>
    <property type="match status" value="1"/>
</dbReference>
<feature type="domain" description="EAL" evidence="2">
    <location>
        <begin position="7"/>
        <end position="258"/>
    </location>
</feature>
<dbReference type="Gene3D" id="3.20.20.450">
    <property type="entry name" value="EAL domain"/>
    <property type="match status" value="1"/>
</dbReference>
<keyword evidence="4" id="KW-1185">Reference proteome</keyword>
<feature type="region of interest" description="Disordered" evidence="1">
    <location>
        <begin position="223"/>
        <end position="243"/>
    </location>
</feature>
<proteinExistence type="predicted"/>
<feature type="compositionally biased region" description="Polar residues" evidence="1">
    <location>
        <begin position="224"/>
        <end position="235"/>
    </location>
</feature>
<dbReference type="InterPro" id="IPR035919">
    <property type="entry name" value="EAL_sf"/>
</dbReference>
<reference evidence="4" key="1">
    <citation type="journal article" date="2019" name="Int. J. Syst. Evol. Microbiol.">
        <title>The Global Catalogue of Microorganisms (GCM) 10K type strain sequencing project: providing services to taxonomists for standard genome sequencing and annotation.</title>
        <authorList>
            <consortium name="The Broad Institute Genomics Platform"/>
            <consortium name="The Broad Institute Genome Sequencing Center for Infectious Disease"/>
            <person name="Wu L."/>
            <person name="Ma J."/>
        </authorList>
    </citation>
    <scope>NUCLEOTIDE SEQUENCE [LARGE SCALE GENOMIC DNA]</scope>
    <source>
        <strain evidence="4">NBRC 113072</strain>
    </source>
</reference>
<organism evidence="3 4">
    <name type="scientific">Mobilicoccus caccae</name>
    <dbReference type="NCBI Taxonomy" id="1859295"/>
    <lineage>
        <taxon>Bacteria</taxon>
        <taxon>Bacillati</taxon>
        <taxon>Actinomycetota</taxon>
        <taxon>Actinomycetes</taxon>
        <taxon>Micrococcales</taxon>
        <taxon>Dermatophilaceae</taxon>
        <taxon>Mobilicoccus</taxon>
    </lineage>
</organism>
<dbReference type="PANTHER" id="PTHR33121:SF70">
    <property type="entry name" value="SIGNALING PROTEIN YKOW"/>
    <property type="match status" value="1"/>
</dbReference>
<name>A0ABQ6IPC3_9MICO</name>